<dbReference type="SMART" id="SM00225">
    <property type="entry name" value="BTB"/>
    <property type="match status" value="1"/>
</dbReference>
<organism evidence="2 3">
    <name type="scientific">Ophiocordyceps camponoti-floridani</name>
    <dbReference type="NCBI Taxonomy" id="2030778"/>
    <lineage>
        <taxon>Eukaryota</taxon>
        <taxon>Fungi</taxon>
        <taxon>Dikarya</taxon>
        <taxon>Ascomycota</taxon>
        <taxon>Pezizomycotina</taxon>
        <taxon>Sordariomycetes</taxon>
        <taxon>Hypocreomycetidae</taxon>
        <taxon>Hypocreales</taxon>
        <taxon>Ophiocordycipitaceae</taxon>
        <taxon>Ophiocordyceps</taxon>
    </lineage>
</organism>
<accession>A0A8H4Q7C4</accession>
<gene>
    <name evidence="2" type="ORF">GQ602_002996</name>
</gene>
<evidence type="ECO:0000259" key="1">
    <source>
        <dbReference type="PROSITE" id="PS50097"/>
    </source>
</evidence>
<dbReference type="InterPro" id="IPR011333">
    <property type="entry name" value="SKP1/BTB/POZ_sf"/>
</dbReference>
<dbReference type="EMBL" id="JAACLJ010000003">
    <property type="protein sequence ID" value="KAF4589107.1"/>
    <property type="molecule type" value="Genomic_DNA"/>
</dbReference>
<keyword evidence="3" id="KW-1185">Reference proteome</keyword>
<dbReference type="Gene3D" id="3.30.710.10">
    <property type="entry name" value="Potassium Channel Kv1.1, Chain A"/>
    <property type="match status" value="1"/>
</dbReference>
<dbReference type="OrthoDB" id="1022638at2759"/>
<protein>
    <submittedName>
        <fullName evidence="2">BTB/POZ domain-containing protein</fullName>
    </submittedName>
</protein>
<dbReference type="InterPro" id="IPR000210">
    <property type="entry name" value="BTB/POZ_dom"/>
</dbReference>
<sequence length="117" mass="13257">MSEIDYEERPTRGIYRSLGCLLLNNRYADLTVSCGGRDFKVHRAILCPQSSFFAKACDSGFKESSTGVIELPEDHADIFERFLQFIYTGNYKDEENPTLDKLSFAANMSPEAVQEQT</sequence>
<comment type="caution">
    <text evidence="2">The sequence shown here is derived from an EMBL/GenBank/DDBJ whole genome shotgun (WGS) entry which is preliminary data.</text>
</comment>
<dbReference type="Pfam" id="PF00651">
    <property type="entry name" value="BTB"/>
    <property type="match status" value="1"/>
</dbReference>
<name>A0A8H4Q7C4_9HYPO</name>
<evidence type="ECO:0000313" key="2">
    <source>
        <dbReference type="EMBL" id="KAF4589107.1"/>
    </source>
</evidence>
<dbReference type="PROSITE" id="PS50097">
    <property type="entry name" value="BTB"/>
    <property type="match status" value="1"/>
</dbReference>
<dbReference type="CDD" id="cd18186">
    <property type="entry name" value="BTB_POZ_ZBTB_KLHL-like"/>
    <property type="match status" value="1"/>
</dbReference>
<feature type="domain" description="BTB" evidence="1">
    <location>
        <begin position="28"/>
        <end position="95"/>
    </location>
</feature>
<dbReference type="SUPFAM" id="SSF54695">
    <property type="entry name" value="POZ domain"/>
    <property type="match status" value="1"/>
</dbReference>
<dbReference type="PANTHER" id="PTHR47843:SF5">
    <property type="entry name" value="BTB_POZ DOMAIN PROTEIN"/>
    <property type="match status" value="1"/>
</dbReference>
<dbReference type="AlphaFoldDB" id="A0A8H4Q7C4"/>
<dbReference type="PANTHER" id="PTHR47843">
    <property type="entry name" value="BTB DOMAIN-CONTAINING PROTEIN-RELATED"/>
    <property type="match status" value="1"/>
</dbReference>
<dbReference type="Proteomes" id="UP000562929">
    <property type="component" value="Unassembled WGS sequence"/>
</dbReference>
<evidence type="ECO:0000313" key="3">
    <source>
        <dbReference type="Proteomes" id="UP000562929"/>
    </source>
</evidence>
<proteinExistence type="predicted"/>
<reference evidence="2 3" key="1">
    <citation type="journal article" date="2020" name="G3 (Bethesda)">
        <title>Genetic Underpinnings of Host Manipulation by Ophiocordyceps as Revealed by Comparative Transcriptomics.</title>
        <authorList>
            <person name="Will I."/>
            <person name="Das B."/>
            <person name="Trinh T."/>
            <person name="Brachmann A."/>
            <person name="Ohm R.A."/>
            <person name="de Bekker C."/>
        </authorList>
    </citation>
    <scope>NUCLEOTIDE SEQUENCE [LARGE SCALE GENOMIC DNA]</scope>
    <source>
        <strain evidence="2 3">EC05</strain>
    </source>
</reference>